<evidence type="ECO:0000256" key="8">
    <source>
        <dbReference type="RuleBase" id="RU363032"/>
    </source>
</evidence>
<dbReference type="InterPro" id="IPR035906">
    <property type="entry name" value="MetI-like_sf"/>
</dbReference>
<dbReference type="PANTHER" id="PTHR42929:SF1">
    <property type="entry name" value="INNER MEMBRANE ABC TRANSPORTER PERMEASE PROTEIN YDCU-RELATED"/>
    <property type="match status" value="1"/>
</dbReference>
<evidence type="ECO:0000313" key="11">
    <source>
        <dbReference type="Proteomes" id="UP000593591"/>
    </source>
</evidence>
<feature type="transmembrane region" description="Helical" evidence="8">
    <location>
        <begin position="60"/>
        <end position="83"/>
    </location>
</feature>
<dbReference type="PROSITE" id="PS50928">
    <property type="entry name" value="ABC_TM1"/>
    <property type="match status" value="1"/>
</dbReference>
<feature type="transmembrane region" description="Helical" evidence="8">
    <location>
        <begin position="235"/>
        <end position="257"/>
    </location>
</feature>
<keyword evidence="3 8" id="KW-0813">Transport</keyword>
<evidence type="ECO:0000256" key="7">
    <source>
        <dbReference type="ARBA" id="ARBA00023136"/>
    </source>
</evidence>
<dbReference type="CDD" id="cd06261">
    <property type="entry name" value="TM_PBP2"/>
    <property type="match status" value="1"/>
</dbReference>
<dbReference type="Proteomes" id="UP000593591">
    <property type="component" value="Chromosome"/>
</dbReference>
<dbReference type="GO" id="GO:0055085">
    <property type="term" value="P:transmembrane transport"/>
    <property type="evidence" value="ECO:0007669"/>
    <property type="project" value="InterPro"/>
</dbReference>
<comment type="similarity">
    <text evidence="2">Belongs to the binding-protein-dependent transport system permease family. CysTW subfamily.</text>
</comment>
<dbReference type="AlphaFoldDB" id="A0A7M1XLB9"/>
<evidence type="ECO:0000256" key="2">
    <source>
        <dbReference type="ARBA" id="ARBA00007069"/>
    </source>
</evidence>
<reference evidence="10 11" key="1">
    <citation type="submission" date="2018-08" db="EMBL/GenBank/DDBJ databases">
        <title>The first complete genome of Treponema rectale (CHPAT), a commensal spirochete of the bovine rectum.</title>
        <authorList>
            <person name="Staton G.J."/>
            <person name="Clegg S.R."/>
            <person name="Carter S.D."/>
            <person name="Radford A.D."/>
            <person name="Darby A."/>
            <person name="Hall N."/>
            <person name="Birtles R.J."/>
            <person name="Evans N.J."/>
        </authorList>
    </citation>
    <scope>NUCLEOTIDE SEQUENCE [LARGE SCALE GENOMIC DNA]</scope>
    <source>
        <strain evidence="10 11">CHPA</strain>
    </source>
</reference>
<dbReference type="SUPFAM" id="SSF161098">
    <property type="entry name" value="MetI-like"/>
    <property type="match status" value="1"/>
</dbReference>
<evidence type="ECO:0000256" key="5">
    <source>
        <dbReference type="ARBA" id="ARBA00022692"/>
    </source>
</evidence>
<gene>
    <name evidence="10" type="ORF">DYE49_04050</name>
</gene>
<evidence type="ECO:0000256" key="1">
    <source>
        <dbReference type="ARBA" id="ARBA00004651"/>
    </source>
</evidence>
<evidence type="ECO:0000313" key="10">
    <source>
        <dbReference type="EMBL" id="QOS39678.1"/>
    </source>
</evidence>
<sequence length="267" mass="29817">MKKFKALAIPYFVWLVFLVVLPLIVMLILTFMASNGMDFSSAEASLDAYSRLSDPSILKAIWNSLVVAFYTVVICVLLGYPTAYFISFSNLKNKMLFLLLLILPMWSNSMLRIVSWLRLFSTDALSALNLIGTNPAVIFVTVTTYLPFMIFPIYTVLEKMDRSLIEASKDLGVPAWKTFLKVTLPLSMSGVTSGIIMVFLPAATGFAISQTIGQGKVRLIGNLIQSVFEKNNYNFGSLLSILLSIIIIAIVVLFEFVQHGKKERKEK</sequence>
<protein>
    <submittedName>
        <fullName evidence="10">ABC transporter permease</fullName>
    </submittedName>
</protein>
<accession>A0A7M1XLB9</accession>
<proteinExistence type="inferred from homology"/>
<dbReference type="Gene3D" id="1.10.3720.10">
    <property type="entry name" value="MetI-like"/>
    <property type="match status" value="1"/>
</dbReference>
<keyword evidence="5 8" id="KW-0812">Transmembrane</keyword>
<keyword evidence="7 8" id="KW-0472">Membrane</keyword>
<dbReference type="EMBL" id="CP031517">
    <property type="protein sequence ID" value="QOS39678.1"/>
    <property type="molecule type" value="Genomic_DNA"/>
</dbReference>
<dbReference type="GO" id="GO:0005886">
    <property type="term" value="C:plasma membrane"/>
    <property type="evidence" value="ECO:0007669"/>
    <property type="project" value="UniProtKB-SubCell"/>
</dbReference>
<evidence type="ECO:0000256" key="4">
    <source>
        <dbReference type="ARBA" id="ARBA00022475"/>
    </source>
</evidence>
<comment type="subcellular location">
    <subcellularLocation>
        <location evidence="1 8">Cell membrane</location>
        <topology evidence="1 8">Multi-pass membrane protein</topology>
    </subcellularLocation>
</comment>
<organism evidence="10 11">
    <name type="scientific">Treponema rectale</name>
    <dbReference type="NCBI Taxonomy" id="744512"/>
    <lineage>
        <taxon>Bacteria</taxon>
        <taxon>Pseudomonadati</taxon>
        <taxon>Spirochaetota</taxon>
        <taxon>Spirochaetia</taxon>
        <taxon>Spirochaetales</taxon>
        <taxon>Treponemataceae</taxon>
        <taxon>Treponema</taxon>
    </lineage>
</organism>
<dbReference type="KEGG" id="trc:DYE49_04050"/>
<keyword evidence="4" id="KW-1003">Cell membrane</keyword>
<feature type="domain" description="ABC transmembrane type-1" evidence="9">
    <location>
        <begin position="61"/>
        <end position="254"/>
    </location>
</feature>
<dbReference type="InterPro" id="IPR000515">
    <property type="entry name" value="MetI-like"/>
</dbReference>
<feature type="transmembrane region" description="Helical" evidence="8">
    <location>
        <begin position="178"/>
        <end position="200"/>
    </location>
</feature>
<feature type="transmembrane region" description="Helical" evidence="8">
    <location>
        <begin position="12"/>
        <end position="33"/>
    </location>
</feature>
<dbReference type="Pfam" id="PF00528">
    <property type="entry name" value="BPD_transp_1"/>
    <property type="match status" value="1"/>
</dbReference>
<evidence type="ECO:0000256" key="6">
    <source>
        <dbReference type="ARBA" id="ARBA00022989"/>
    </source>
</evidence>
<name>A0A7M1XLB9_9SPIR</name>
<evidence type="ECO:0000256" key="3">
    <source>
        <dbReference type="ARBA" id="ARBA00022448"/>
    </source>
</evidence>
<evidence type="ECO:0000259" key="9">
    <source>
        <dbReference type="PROSITE" id="PS50928"/>
    </source>
</evidence>
<feature type="transmembrane region" description="Helical" evidence="8">
    <location>
        <begin position="95"/>
        <end position="117"/>
    </location>
</feature>
<feature type="transmembrane region" description="Helical" evidence="8">
    <location>
        <begin position="137"/>
        <end position="157"/>
    </location>
</feature>
<dbReference type="PANTHER" id="PTHR42929">
    <property type="entry name" value="INNER MEMBRANE ABC TRANSPORTER PERMEASE PROTEIN YDCU-RELATED-RELATED"/>
    <property type="match status" value="1"/>
</dbReference>
<keyword evidence="6 8" id="KW-1133">Transmembrane helix</keyword>